<dbReference type="AlphaFoldDB" id="A0A2R7UMF8"/>
<evidence type="ECO:0000256" key="1">
    <source>
        <dbReference type="SAM" id="Phobius"/>
    </source>
</evidence>
<proteinExistence type="predicted"/>
<reference evidence="2 3" key="1">
    <citation type="submission" date="2018-04" db="EMBL/GenBank/DDBJ databases">
        <authorList>
            <person name="Go L.Y."/>
            <person name="Mitchell J.A."/>
        </authorList>
    </citation>
    <scope>NUCLEOTIDE SEQUENCE [LARGE SCALE GENOMIC DNA]</scope>
    <source>
        <strain evidence="2 3">KCJK7865</strain>
    </source>
</reference>
<gene>
    <name evidence="2" type="ORF">DBB42_05465</name>
</gene>
<organism evidence="2 3">
    <name type="scientific">Pseudomonas plecoglossicida</name>
    <dbReference type="NCBI Taxonomy" id="70775"/>
    <lineage>
        <taxon>Bacteria</taxon>
        <taxon>Pseudomonadati</taxon>
        <taxon>Pseudomonadota</taxon>
        <taxon>Gammaproteobacteria</taxon>
        <taxon>Pseudomonadales</taxon>
        <taxon>Pseudomonadaceae</taxon>
        <taxon>Pseudomonas</taxon>
    </lineage>
</organism>
<dbReference type="Proteomes" id="UP000244874">
    <property type="component" value="Unassembled WGS sequence"/>
</dbReference>
<accession>A0A2R7UMF8</accession>
<name>A0A2R7UMF8_PSEDL</name>
<evidence type="ECO:0000313" key="3">
    <source>
        <dbReference type="Proteomes" id="UP000244874"/>
    </source>
</evidence>
<feature type="transmembrane region" description="Helical" evidence="1">
    <location>
        <begin position="20"/>
        <end position="39"/>
    </location>
</feature>
<evidence type="ECO:0000313" key="2">
    <source>
        <dbReference type="EMBL" id="PTU53278.1"/>
    </source>
</evidence>
<comment type="caution">
    <text evidence="2">The sequence shown here is derived from an EMBL/GenBank/DDBJ whole genome shotgun (WGS) entry which is preliminary data.</text>
</comment>
<dbReference type="EMBL" id="QANO01000084">
    <property type="protein sequence ID" value="PTU53278.1"/>
    <property type="molecule type" value="Genomic_DNA"/>
</dbReference>
<keyword evidence="1" id="KW-0812">Transmembrane</keyword>
<keyword evidence="1" id="KW-0472">Membrane</keyword>
<sequence length="61" mass="7038">MLRMGRAAAPWFSAPLSGKVQLFWLSMLVHTSKGVFVYLPRHTRPRTTAEDLSRDRQQQIP</sequence>
<keyword evidence="1" id="KW-1133">Transmembrane helix</keyword>
<protein>
    <submittedName>
        <fullName evidence="2">Uncharacterized protein</fullName>
    </submittedName>
</protein>